<dbReference type="EMBL" id="JBEHCU010008739">
    <property type="protein sequence ID" value="KAL1381216.1"/>
    <property type="molecule type" value="Genomic_DNA"/>
</dbReference>
<proteinExistence type="predicted"/>
<sequence>MTEFNEFTGSSHDIPSGYAAYAIGGNNNLIVSQPVPNLVTSKKDYAKKESSMELERIEIDLQIPCAYMAKEIMLKTIALLEETAAKTASVAERDQALECVRLIRRDNASLISSTDA</sequence>
<dbReference type="Proteomes" id="UP001562425">
    <property type="component" value="Unassembled WGS sequence"/>
</dbReference>
<organism evidence="1 2">
    <name type="scientific">Culex pipiens pipiens</name>
    <name type="common">Northern house mosquito</name>
    <dbReference type="NCBI Taxonomy" id="38569"/>
    <lineage>
        <taxon>Eukaryota</taxon>
        <taxon>Metazoa</taxon>
        <taxon>Ecdysozoa</taxon>
        <taxon>Arthropoda</taxon>
        <taxon>Hexapoda</taxon>
        <taxon>Insecta</taxon>
        <taxon>Pterygota</taxon>
        <taxon>Neoptera</taxon>
        <taxon>Endopterygota</taxon>
        <taxon>Diptera</taxon>
        <taxon>Nematocera</taxon>
        <taxon>Culicoidea</taxon>
        <taxon>Culicidae</taxon>
        <taxon>Culicinae</taxon>
        <taxon>Culicini</taxon>
        <taxon>Culex</taxon>
        <taxon>Culex</taxon>
    </lineage>
</organism>
<gene>
    <name evidence="1" type="ORF">pipiens_013623</name>
</gene>
<evidence type="ECO:0000313" key="1">
    <source>
        <dbReference type="EMBL" id="KAL1381216.1"/>
    </source>
</evidence>
<comment type="caution">
    <text evidence="1">The sequence shown here is derived from an EMBL/GenBank/DDBJ whole genome shotgun (WGS) entry which is preliminary data.</text>
</comment>
<accession>A0ABD1CXP2</accession>
<reference evidence="1 2" key="1">
    <citation type="submission" date="2024-05" db="EMBL/GenBank/DDBJ databases">
        <title>Culex pipiens pipiens assembly and annotation.</title>
        <authorList>
            <person name="Alout H."/>
            <person name="Durand T."/>
        </authorList>
    </citation>
    <scope>NUCLEOTIDE SEQUENCE [LARGE SCALE GENOMIC DNA]</scope>
    <source>
        <strain evidence="1">HA-2024</strain>
        <tissue evidence="1">Whole body</tissue>
    </source>
</reference>
<keyword evidence="2" id="KW-1185">Reference proteome</keyword>
<name>A0ABD1CXP2_CULPP</name>
<dbReference type="AlphaFoldDB" id="A0ABD1CXP2"/>
<protein>
    <submittedName>
        <fullName evidence="1">Uncharacterized protein</fullName>
    </submittedName>
</protein>
<evidence type="ECO:0000313" key="2">
    <source>
        <dbReference type="Proteomes" id="UP001562425"/>
    </source>
</evidence>